<dbReference type="STRING" id="2015173.A0A026VWS2"/>
<accession>A0A026VWS2</accession>
<evidence type="ECO:0000313" key="1">
    <source>
        <dbReference type="EMBL" id="EZA47971.1"/>
    </source>
</evidence>
<reference evidence="1 2" key="1">
    <citation type="journal article" date="2014" name="Curr. Biol.">
        <title>The genome of the clonal raider ant Cerapachys biroi.</title>
        <authorList>
            <person name="Oxley P.R."/>
            <person name="Ji L."/>
            <person name="Fetter-Pruneda I."/>
            <person name="McKenzie S.K."/>
            <person name="Li C."/>
            <person name="Hu H."/>
            <person name="Zhang G."/>
            <person name="Kronauer D.J."/>
        </authorList>
    </citation>
    <scope>NUCLEOTIDE SEQUENCE [LARGE SCALE GENOMIC DNA]</scope>
</reference>
<dbReference type="Gene3D" id="3.30.420.10">
    <property type="entry name" value="Ribonuclease H-like superfamily/Ribonuclease H"/>
    <property type="match status" value="1"/>
</dbReference>
<gene>
    <name evidence="1" type="ORF">X777_14654</name>
</gene>
<organism evidence="1 2">
    <name type="scientific">Ooceraea biroi</name>
    <name type="common">Clonal raider ant</name>
    <name type="synonym">Cerapachys biroi</name>
    <dbReference type="NCBI Taxonomy" id="2015173"/>
    <lineage>
        <taxon>Eukaryota</taxon>
        <taxon>Metazoa</taxon>
        <taxon>Ecdysozoa</taxon>
        <taxon>Arthropoda</taxon>
        <taxon>Hexapoda</taxon>
        <taxon>Insecta</taxon>
        <taxon>Pterygota</taxon>
        <taxon>Neoptera</taxon>
        <taxon>Endopterygota</taxon>
        <taxon>Hymenoptera</taxon>
        <taxon>Apocrita</taxon>
        <taxon>Aculeata</taxon>
        <taxon>Formicoidea</taxon>
        <taxon>Formicidae</taxon>
        <taxon>Dorylinae</taxon>
        <taxon>Ooceraea</taxon>
    </lineage>
</organism>
<protein>
    <submittedName>
        <fullName evidence="1">Uncharacterized protein</fullName>
    </submittedName>
</protein>
<evidence type="ECO:0000313" key="2">
    <source>
        <dbReference type="Proteomes" id="UP000053097"/>
    </source>
</evidence>
<proteinExistence type="predicted"/>
<dbReference type="GO" id="GO:0003676">
    <property type="term" value="F:nucleic acid binding"/>
    <property type="evidence" value="ECO:0007669"/>
    <property type="project" value="InterPro"/>
</dbReference>
<dbReference type="EMBL" id="KK107728">
    <property type="protein sequence ID" value="EZA47971.1"/>
    <property type="molecule type" value="Genomic_DNA"/>
</dbReference>
<dbReference type="InterPro" id="IPR052709">
    <property type="entry name" value="Transposase-MT_Hybrid"/>
</dbReference>
<sequence length="63" mass="7591">MKKICAKMVPKILTPQQKENRKEVCRDLLERIENDPDFFTNVITSDETWVFEYDPKTKRQSEE</sequence>
<dbReference type="AlphaFoldDB" id="A0A026VWS2"/>
<dbReference type="Proteomes" id="UP000053097">
    <property type="component" value="Unassembled WGS sequence"/>
</dbReference>
<name>A0A026VWS2_OOCBI</name>
<dbReference type="PANTHER" id="PTHR46060:SF1">
    <property type="entry name" value="MARINER MOS1 TRANSPOSASE-LIKE PROTEIN"/>
    <property type="match status" value="1"/>
</dbReference>
<dbReference type="PANTHER" id="PTHR46060">
    <property type="entry name" value="MARINER MOS1 TRANSPOSASE-LIKE PROTEIN"/>
    <property type="match status" value="1"/>
</dbReference>
<dbReference type="OrthoDB" id="10033972at2759"/>
<keyword evidence="2" id="KW-1185">Reference proteome</keyword>
<dbReference type="InterPro" id="IPR036397">
    <property type="entry name" value="RNaseH_sf"/>
</dbReference>